<dbReference type="PANTHER" id="PTHR34072:SF52">
    <property type="entry name" value="RIBONUCLEASE H"/>
    <property type="match status" value="1"/>
</dbReference>
<sequence length="60" mass="6688">MRLTSAPVLILPNPKESFVVYCDASKMGLGGVLMQNGQVVAYASRQLKIHERNYPTHDLE</sequence>
<comment type="caution">
    <text evidence="2">The sequence shown here is derived from an EMBL/GenBank/DDBJ whole genome shotgun (WGS) entry which is preliminary data.</text>
</comment>
<dbReference type="Proteomes" id="UP000265520">
    <property type="component" value="Unassembled WGS sequence"/>
</dbReference>
<feature type="domain" description="Reverse transcriptase/retrotransposon-derived protein RNase H-like" evidence="1">
    <location>
        <begin position="2"/>
        <end position="60"/>
    </location>
</feature>
<dbReference type="Pfam" id="PF17919">
    <property type="entry name" value="RT_RNaseH_2"/>
    <property type="match status" value="1"/>
</dbReference>
<evidence type="ECO:0000259" key="1">
    <source>
        <dbReference type="Pfam" id="PF17919"/>
    </source>
</evidence>
<protein>
    <submittedName>
        <fullName evidence="2">ABC transporter C family member 12-like</fullName>
    </submittedName>
</protein>
<name>A0A392VBV1_9FABA</name>
<keyword evidence="3" id="KW-1185">Reference proteome</keyword>
<dbReference type="SUPFAM" id="SSF56672">
    <property type="entry name" value="DNA/RNA polymerases"/>
    <property type="match status" value="1"/>
</dbReference>
<dbReference type="Gene3D" id="3.10.20.370">
    <property type="match status" value="1"/>
</dbReference>
<dbReference type="InterPro" id="IPR043502">
    <property type="entry name" value="DNA/RNA_pol_sf"/>
</dbReference>
<feature type="non-terminal residue" evidence="2">
    <location>
        <position position="60"/>
    </location>
</feature>
<dbReference type="InterPro" id="IPR041577">
    <property type="entry name" value="RT_RNaseH_2"/>
</dbReference>
<evidence type="ECO:0000313" key="2">
    <source>
        <dbReference type="EMBL" id="MCI83950.1"/>
    </source>
</evidence>
<proteinExistence type="predicted"/>
<evidence type="ECO:0000313" key="3">
    <source>
        <dbReference type="Proteomes" id="UP000265520"/>
    </source>
</evidence>
<accession>A0A392VBV1</accession>
<organism evidence="2 3">
    <name type="scientific">Trifolium medium</name>
    <dbReference type="NCBI Taxonomy" id="97028"/>
    <lineage>
        <taxon>Eukaryota</taxon>
        <taxon>Viridiplantae</taxon>
        <taxon>Streptophyta</taxon>
        <taxon>Embryophyta</taxon>
        <taxon>Tracheophyta</taxon>
        <taxon>Spermatophyta</taxon>
        <taxon>Magnoliopsida</taxon>
        <taxon>eudicotyledons</taxon>
        <taxon>Gunneridae</taxon>
        <taxon>Pentapetalae</taxon>
        <taxon>rosids</taxon>
        <taxon>fabids</taxon>
        <taxon>Fabales</taxon>
        <taxon>Fabaceae</taxon>
        <taxon>Papilionoideae</taxon>
        <taxon>50 kb inversion clade</taxon>
        <taxon>NPAAA clade</taxon>
        <taxon>Hologalegina</taxon>
        <taxon>IRL clade</taxon>
        <taxon>Trifolieae</taxon>
        <taxon>Trifolium</taxon>
    </lineage>
</organism>
<dbReference type="PANTHER" id="PTHR34072">
    <property type="entry name" value="ENZYMATIC POLYPROTEIN-RELATED"/>
    <property type="match status" value="1"/>
</dbReference>
<dbReference type="EMBL" id="LXQA011079305">
    <property type="protein sequence ID" value="MCI83950.1"/>
    <property type="molecule type" value="Genomic_DNA"/>
</dbReference>
<reference evidence="2 3" key="1">
    <citation type="journal article" date="2018" name="Front. Plant Sci.">
        <title>Red Clover (Trifolium pratense) and Zigzag Clover (T. medium) - A Picture of Genomic Similarities and Differences.</title>
        <authorList>
            <person name="Dluhosova J."/>
            <person name="Istvanek J."/>
            <person name="Nedelnik J."/>
            <person name="Repkova J."/>
        </authorList>
    </citation>
    <scope>NUCLEOTIDE SEQUENCE [LARGE SCALE GENOMIC DNA]</scope>
    <source>
        <strain evidence="3">cv. 10/8</strain>
        <tissue evidence="2">Leaf</tissue>
    </source>
</reference>
<dbReference type="AlphaFoldDB" id="A0A392VBV1"/>